<dbReference type="InterPro" id="IPR001506">
    <property type="entry name" value="Peptidase_M12A"/>
</dbReference>
<dbReference type="SMART" id="SM00235">
    <property type="entry name" value="ZnMc"/>
    <property type="match status" value="1"/>
</dbReference>
<evidence type="ECO:0000256" key="3">
    <source>
        <dbReference type="ARBA" id="ARBA00022729"/>
    </source>
</evidence>
<name>A0AA38I4R6_9CUCU</name>
<evidence type="ECO:0000256" key="5">
    <source>
        <dbReference type="ARBA" id="ARBA00022833"/>
    </source>
</evidence>
<feature type="signal peptide" evidence="11">
    <location>
        <begin position="1"/>
        <end position="17"/>
    </location>
</feature>
<dbReference type="Proteomes" id="UP001168821">
    <property type="component" value="Unassembled WGS sequence"/>
</dbReference>
<dbReference type="InterPro" id="IPR006026">
    <property type="entry name" value="Peptidase_Metallo"/>
</dbReference>
<evidence type="ECO:0000256" key="1">
    <source>
        <dbReference type="ARBA" id="ARBA00022670"/>
    </source>
</evidence>
<gene>
    <name evidence="13" type="ORF">Zmor_017162</name>
</gene>
<dbReference type="EC" id="3.4.24.-" evidence="11"/>
<protein>
    <recommendedName>
        <fullName evidence="11">Metalloendopeptidase</fullName>
        <ecNumber evidence="11">3.4.24.-</ecNumber>
    </recommendedName>
</protein>
<evidence type="ECO:0000256" key="9">
    <source>
        <dbReference type="ARBA" id="ARBA00023180"/>
    </source>
</evidence>
<accession>A0AA38I4R6</accession>
<evidence type="ECO:0000256" key="2">
    <source>
        <dbReference type="ARBA" id="ARBA00022723"/>
    </source>
</evidence>
<keyword evidence="1 10" id="KW-0645">Protease</keyword>
<proteinExistence type="predicted"/>
<dbReference type="InterPro" id="IPR024079">
    <property type="entry name" value="MetalloPept_cat_dom_sf"/>
</dbReference>
<evidence type="ECO:0000259" key="12">
    <source>
        <dbReference type="PROSITE" id="PS51864"/>
    </source>
</evidence>
<organism evidence="13 14">
    <name type="scientific">Zophobas morio</name>
    <dbReference type="NCBI Taxonomy" id="2755281"/>
    <lineage>
        <taxon>Eukaryota</taxon>
        <taxon>Metazoa</taxon>
        <taxon>Ecdysozoa</taxon>
        <taxon>Arthropoda</taxon>
        <taxon>Hexapoda</taxon>
        <taxon>Insecta</taxon>
        <taxon>Pterygota</taxon>
        <taxon>Neoptera</taxon>
        <taxon>Endopterygota</taxon>
        <taxon>Coleoptera</taxon>
        <taxon>Polyphaga</taxon>
        <taxon>Cucujiformia</taxon>
        <taxon>Tenebrionidae</taxon>
        <taxon>Zophobas</taxon>
    </lineage>
</organism>
<keyword evidence="2 10" id="KW-0479">Metal-binding</keyword>
<evidence type="ECO:0000256" key="4">
    <source>
        <dbReference type="ARBA" id="ARBA00022801"/>
    </source>
</evidence>
<dbReference type="GO" id="GO:0006508">
    <property type="term" value="P:proteolysis"/>
    <property type="evidence" value="ECO:0007669"/>
    <property type="project" value="UniProtKB-KW"/>
</dbReference>
<evidence type="ECO:0000256" key="11">
    <source>
        <dbReference type="RuleBase" id="RU361183"/>
    </source>
</evidence>
<keyword evidence="5 10" id="KW-0862">Zinc</keyword>
<keyword evidence="14" id="KW-1185">Reference proteome</keyword>
<dbReference type="Gene3D" id="3.40.390.10">
    <property type="entry name" value="Collagenase (Catalytic Domain)"/>
    <property type="match status" value="1"/>
</dbReference>
<dbReference type="AlphaFoldDB" id="A0AA38I4R6"/>
<dbReference type="FunFam" id="3.40.390.10:FF:000015">
    <property type="entry name" value="Meprin A subunit"/>
    <property type="match status" value="1"/>
</dbReference>
<feature type="disulfide bond" evidence="10">
    <location>
        <begin position="122"/>
        <end position="277"/>
    </location>
</feature>
<feature type="binding site" evidence="10">
    <location>
        <position position="178"/>
    </location>
    <ligand>
        <name>Zn(2+)</name>
        <dbReference type="ChEBI" id="CHEBI:29105"/>
        <note>catalytic</note>
    </ligand>
</feature>
<dbReference type="PROSITE" id="PS51864">
    <property type="entry name" value="ASTACIN"/>
    <property type="match status" value="1"/>
</dbReference>
<dbReference type="CDD" id="cd04280">
    <property type="entry name" value="ZnMc_astacin_like"/>
    <property type="match status" value="1"/>
</dbReference>
<keyword evidence="7" id="KW-0865">Zymogen</keyword>
<dbReference type="PRINTS" id="PR00480">
    <property type="entry name" value="ASTACIN"/>
</dbReference>
<dbReference type="PANTHER" id="PTHR10127:SF780">
    <property type="entry name" value="METALLOENDOPEPTIDASE"/>
    <property type="match status" value="1"/>
</dbReference>
<keyword evidence="6 10" id="KW-0482">Metalloprotease</keyword>
<keyword evidence="3 11" id="KW-0732">Signal</keyword>
<feature type="active site" evidence="10">
    <location>
        <position position="175"/>
    </location>
</feature>
<evidence type="ECO:0000256" key="8">
    <source>
        <dbReference type="ARBA" id="ARBA00023157"/>
    </source>
</evidence>
<feature type="binding site" evidence="10">
    <location>
        <position position="184"/>
    </location>
    <ligand>
        <name>Zn(2+)</name>
        <dbReference type="ChEBI" id="CHEBI:29105"/>
        <note>catalytic</note>
    </ligand>
</feature>
<dbReference type="Pfam" id="PF01400">
    <property type="entry name" value="Astacin"/>
    <property type="match status" value="1"/>
</dbReference>
<evidence type="ECO:0000256" key="6">
    <source>
        <dbReference type="ARBA" id="ARBA00023049"/>
    </source>
</evidence>
<feature type="binding site" evidence="10">
    <location>
        <position position="174"/>
    </location>
    <ligand>
        <name>Zn(2+)</name>
        <dbReference type="ChEBI" id="CHEBI:29105"/>
        <note>catalytic</note>
    </ligand>
</feature>
<evidence type="ECO:0000313" key="13">
    <source>
        <dbReference type="EMBL" id="KAJ3651103.1"/>
    </source>
</evidence>
<sequence length="313" mass="34560">MLKVVVLVSVFFAAVFADDSDNEIDSRSVDLSYLGSAIFGTPKESSGKKVEEWTENSPFNPEELGEYAEGDILFPEQGRNGLVSKATRWKDGVVPYEISPYYSANDKQIIKKAMEIYHKYTCIKFRERKSSDSDYIAIVNGNTGCWSSVGKVKGRQEVNLQSPYCTTKVGTPMHELMHALGFVHEQNRWERDDFVSIAWQNIKRGHEGNFKKAEKGSTDGYGVKYDYRSVMHYSPTAFTVNGQATIIPKDSSKNLKMGQRDGFSRGDIIKINTMYGCPNKPPGDDPDAIAGAGPGGNGSGGGGLLSFLFQIVN</sequence>
<comment type="caution">
    <text evidence="13">The sequence shown here is derived from an EMBL/GenBank/DDBJ whole genome shotgun (WGS) entry which is preliminary data.</text>
</comment>
<dbReference type="EMBL" id="JALNTZ010000005">
    <property type="protein sequence ID" value="KAJ3651103.1"/>
    <property type="molecule type" value="Genomic_DNA"/>
</dbReference>
<keyword evidence="8 10" id="KW-1015">Disulfide bond</keyword>
<keyword evidence="4 10" id="KW-0378">Hydrolase</keyword>
<feature type="domain" description="Peptidase M12A" evidence="12">
    <location>
        <begin position="80"/>
        <end position="278"/>
    </location>
</feature>
<dbReference type="GO" id="GO:0004222">
    <property type="term" value="F:metalloendopeptidase activity"/>
    <property type="evidence" value="ECO:0007669"/>
    <property type="project" value="UniProtKB-UniRule"/>
</dbReference>
<evidence type="ECO:0000256" key="7">
    <source>
        <dbReference type="ARBA" id="ARBA00023145"/>
    </source>
</evidence>
<keyword evidence="9" id="KW-0325">Glycoprotein</keyword>
<comment type="caution">
    <text evidence="10">Lacks conserved residue(s) required for the propagation of feature annotation.</text>
</comment>
<dbReference type="PANTHER" id="PTHR10127">
    <property type="entry name" value="DISCOIDIN, CUB, EGF, LAMININ , AND ZINC METALLOPROTEASE DOMAIN CONTAINING"/>
    <property type="match status" value="1"/>
</dbReference>
<comment type="cofactor">
    <cofactor evidence="10 11">
        <name>Zn(2+)</name>
        <dbReference type="ChEBI" id="CHEBI:29105"/>
    </cofactor>
    <text evidence="10 11">Binds 1 zinc ion per subunit.</text>
</comment>
<dbReference type="SUPFAM" id="SSF55486">
    <property type="entry name" value="Metalloproteases ('zincins'), catalytic domain"/>
    <property type="match status" value="1"/>
</dbReference>
<feature type="chain" id="PRO_5041489769" description="Metalloendopeptidase" evidence="11">
    <location>
        <begin position="18"/>
        <end position="313"/>
    </location>
</feature>
<reference evidence="13" key="1">
    <citation type="journal article" date="2023" name="G3 (Bethesda)">
        <title>Whole genome assemblies of Zophobas morio and Tenebrio molitor.</title>
        <authorList>
            <person name="Kaur S."/>
            <person name="Stinson S.A."/>
            <person name="diCenzo G.C."/>
        </authorList>
    </citation>
    <scope>NUCLEOTIDE SEQUENCE</scope>
    <source>
        <strain evidence="13">QUZm001</strain>
    </source>
</reference>
<dbReference type="GO" id="GO:0008270">
    <property type="term" value="F:zinc ion binding"/>
    <property type="evidence" value="ECO:0007669"/>
    <property type="project" value="UniProtKB-UniRule"/>
</dbReference>
<dbReference type="InterPro" id="IPR034035">
    <property type="entry name" value="Astacin-like_dom"/>
</dbReference>
<evidence type="ECO:0000256" key="10">
    <source>
        <dbReference type="PROSITE-ProRule" id="PRU01211"/>
    </source>
</evidence>
<evidence type="ECO:0000313" key="14">
    <source>
        <dbReference type="Proteomes" id="UP001168821"/>
    </source>
</evidence>